<dbReference type="AlphaFoldDB" id="D9Q1D4"/>
<dbReference type="EMBL" id="CP001742">
    <property type="protein sequence ID" value="ADL19122.1"/>
    <property type="molecule type" value="Genomic_DNA"/>
</dbReference>
<dbReference type="PROSITE" id="PS51278">
    <property type="entry name" value="GATASE_TYPE_2"/>
    <property type="match status" value="1"/>
</dbReference>
<dbReference type="InParanoid" id="D9Q1D4"/>
<sequence length="261" mass="27989">MCRMLGAASSSPGEVRLLVSCLARAAQRDVLRHDEVHGDGWGMAAYSREGLLVRRSARPIFDELSNANSLQLPAGEQLVMVHARAASDSSKVGIAYSHPYEALSADGRRLYLLAHNGSVDREGLGRALGLGELSGNYVDSELALMVIAREGLSEGALELLRNYTETALDLLIMEVDRPSGAARLYAYSYWRDPGEGEYYELRVISAGSTTAVVSSTVAKYCEALGLRHSGLGPGRLVMVGELSVNSSGGLTGFSRWRGPTP</sequence>
<proteinExistence type="predicted"/>
<evidence type="ECO:0000256" key="1">
    <source>
        <dbReference type="ARBA" id="ARBA00022962"/>
    </source>
</evidence>
<dbReference type="GO" id="GO:0016740">
    <property type="term" value="F:transferase activity"/>
    <property type="evidence" value="ECO:0007669"/>
    <property type="project" value="UniProtKB-KW"/>
</dbReference>
<evidence type="ECO:0000313" key="4">
    <source>
        <dbReference type="Proteomes" id="UP000000346"/>
    </source>
</evidence>
<dbReference type="KEGG" id="asc:ASAC_0716"/>
<organism evidence="3 4">
    <name type="scientific">Acidilobus saccharovorans (strain DSM 16705 / JCM 18335 / VKM B-2471 / 345-15)</name>
    <dbReference type="NCBI Taxonomy" id="666510"/>
    <lineage>
        <taxon>Archaea</taxon>
        <taxon>Thermoproteota</taxon>
        <taxon>Thermoprotei</taxon>
        <taxon>Acidilobales</taxon>
        <taxon>Acidilobaceae</taxon>
        <taxon>Acidilobus</taxon>
    </lineage>
</organism>
<keyword evidence="1 3" id="KW-0315">Glutamine amidotransferase</keyword>
<reference evidence="3 4" key="1">
    <citation type="journal article" date="2010" name="Appl. Environ. Microbiol.">
        <title>The genome sequence of the crenarchaeon Acidilobus saccharovorans supports a new order, Acidilobales, and suggests an important ecological role in terrestrial acidic hot springs.</title>
        <authorList>
            <person name="Mardanov A.V."/>
            <person name="Svetlitchnyi V.A."/>
            <person name="Beletsky A.V."/>
            <person name="Prokofeva M.I."/>
            <person name="Bonch-Osmolovskaya E.A."/>
            <person name="Ravin N.V."/>
            <person name="Skryabin K.G."/>
        </authorList>
    </citation>
    <scope>NUCLEOTIDE SEQUENCE [LARGE SCALE GENOMIC DNA]</scope>
    <source>
        <strain evidence="4">DSM 16705 / JCM 18335 / VKM B-2471 / 345-15</strain>
    </source>
</reference>
<gene>
    <name evidence="3" type="ordered locus">ASAC_0716</name>
</gene>
<dbReference type="Proteomes" id="UP000000346">
    <property type="component" value="Chromosome"/>
</dbReference>
<dbReference type="STRING" id="666510.ASAC_0716"/>
<dbReference type="Gene3D" id="3.60.20.10">
    <property type="entry name" value="Glutamine Phosphoribosylpyrophosphate, subunit 1, domain 1"/>
    <property type="match status" value="1"/>
</dbReference>
<dbReference type="Pfam" id="PF13230">
    <property type="entry name" value="GATase_4"/>
    <property type="match status" value="1"/>
</dbReference>
<dbReference type="GeneID" id="9498949"/>
<protein>
    <submittedName>
        <fullName evidence="3">Predicted glutamine amidotransferase</fullName>
    </submittedName>
</protein>
<dbReference type="PANTHER" id="PTHR42824">
    <property type="entry name" value="GLUTAMINE AMIDOTRANSFERASE"/>
    <property type="match status" value="1"/>
</dbReference>
<dbReference type="SUPFAM" id="SSF56235">
    <property type="entry name" value="N-terminal nucleophile aminohydrolases (Ntn hydrolases)"/>
    <property type="match status" value="1"/>
</dbReference>
<dbReference type="InterPro" id="IPR026869">
    <property type="entry name" value="EgtC-like"/>
</dbReference>
<keyword evidence="4" id="KW-1185">Reference proteome</keyword>
<dbReference type="RefSeq" id="WP_013266634.1">
    <property type="nucleotide sequence ID" value="NC_014374.1"/>
</dbReference>
<name>D9Q1D4_ACIS3</name>
<dbReference type="OrthoDB" id="350529at2157"/>
<feature type="domain" description="Glutamine amidotransferase type-2" evidence="2">
    <location>
        <begin position="2"/>
        <end position="261"/>
    </location>
</feature>
<accession>D9Q1D4</accession>
<dbReference type="InterPro" id="IPR029055">
    <property type="entry name" value="Ntn_hydrolases_N"/>
</dbReference>
<evidence type="ECO:0000259" key="2">
    <source>
        <dbReference type="PROSITE" id="PS51278"/>
    </source>
</evidence>
<dbReference type="eggNOG" id="arCOG03639">
    <property type="taxonomic scope" value="Archaea"/>
</dbReference>
<keyword evidence="3" id="KW-0808">Transferase</keyword>
<dbReference type="InterPro" id="IPR017932">
    <property type="entry name" value="GATase_2_dom"/>
</dbReference>
<dbReference type="HOGENOM" id="CLU_086262_0_0_2"/>
<dbReference type="PANTHER" id="PTHR42824:SF1">
    <property type="entry name" value="GLUTAMINE AMIDOTRANSFERASE YAFJ-RELATED"/>
    <property type="match status" value="1"/>
</dbReference>
<evidence type="ECO:0000313" key="3">
    <source>
        <dbReference type="EMBL" id="ADL19122.1"/>
    </source>
</evidence>